<dbReference type="GO" id="GO:0000014">
    <property type="term" value="F:single-stranded DNA endodeoxyribonuclease activity"/>
    <property type="evidence" value="ECO:0007669"/>
    <property type="project" value="TreeGrafter"/>
</dbReference>
<protein>
    <recommendedName>
        <fullName evidence="2">Calcineurin-like phosphoesterase domain-containing protein</fullName>
    </recommendedName>
</protein>
<dbReference type="GO" id="GO:0006303">
    <property type="term" value="P:double-strand break repair via nonhomologous end joining"/>
    <property type="evidence" value="ECO:0007669"/>
    <property type="project" value="TreeGrafter"/>
</dbReference>
<dbReference type="GO" id="GO:0000723">
    <property type="term" value="P:telomere maintenance"/>
    <property type="evidence" value="ECO:0007669"/>
    <property type="project" value="TreeGrafter"/>
</dbReference>
<keyword evidence="1" id="KW-0378">Hydrolase</keyword>
<dbReference type="GO" id="GO:0031573">
    <property type="term" value="P:mitotic intra-S DNA damage checkpoint signaling"/>
    <property type="evidence" value="ECO:0007669"/>
    <property type="project" value="TreeGrafter"/>
</dbReference>
<accession>A0AAV8XQF6</accession>
<dbReference type="Pfam" id="PF00149">
    <property type="entry name" value="Metallophos"/>
    <property type="match status" value="1"/>
</dbReference>
<dbReference type="PANTHER" id="PTHR10139">
    <property type="entry name" value="DOUBLE-STRAND BREAK REPAIR PROTEIN MRE11"/>
    <property type="match status" value="1"/>
</dbReference>
<dbReference type="PANTHER" id="PTHR10139:SF1">
    <property type="entry name" value="DOUBLE-STRAND BREAK REPAIR PROTEIN MRE11"/>
    <property type="match status" value="1"/>
</dbReference>
<dbReference type="GO" id="GO:0000724">
    <property type="term" value="P:double-strand break repair via homologous recombination"/>
    <property type="evidence" value="ECO:0007669"/>
    <property type="project" value="TreeGrafter"/>
</dbReference>
<proteinExistence type="predicted"/>
<dbReference type="EMBL" id="JAPWTK010000416">
    <property type="protein sequence ID" value="KAJ8940678.1"/>
    <property type="molecule type" value="Genomic_DNA"/>
</dbReference>
<evidence type="ECO:0000313" key="4">
    <source>
        <dbReference type="Proteomes" id="UP001162162"/>
    </source>
</evidence>
<dbReference type="InterPro" id="IPR029052">
    <property type="entry name" value="Metallo-depent_PP-like"/>
</dbReference>
<evidence type="ECO:0000256" key="1">
    <source>
        <dbReference type="ARBA" id="ARBA00022801"/>
    </source>
</evidence>
<name>A0AAV8XQF6_9CUCU</name>
<comment type="caution">
    <text evidence="3">The sequence shown here is derived from an EMBL/GenBank/DDBJ whole genome shotgun (WGS) entry which is preliminary data.</text>
</comment>
<dbReference type="GO" id="GO:0030870">
    <property type="term" value="C:Mre11 complex"/>
    <property type="evidence" value="ECO:0007669"/>
    <property type="project" value="TreeGrafter"/>
</dbReference>
<dbReference type="InterPro" id="IPR041796">
    <property type="entry name" value="Mre11_N"/>
</dbReference>
<evidence type="ECO:0000259" key="2">
    <source>
        <dbReference type="Pfam" id="PF00149"/>
    </source>
</evidence>
<dbReference type="Proteomes" id="UP001162162">
    <property type="component" value="Unassembled WGS sequence"/>
</dbReference>
<dbReference type="SUPFAM" id="SSF56300">
    <property type="entry name" value="Metallo-dependent phosphatases"/>
    <property type="match status" value="1"/>
</dbReference>
<dbReference type="InterPro" id="IPR004843">
    <property type="entry name" value="Calcineurin-like_PHP"/>
</dbReference>
<dbReference type="GO" id="GO:0035861">
    <property type="term" value="C:site of double-strand break"/>
    <property type="evidence" value="ECO:0007669"/>
    <property type="project" value="TreeGrafter"/>
</dbReference>
<dbReference type="Gene3D" id="3.60.21.10">
    <property type="match status" value="1"/>
</dbReference>
<reference evidence="3" key="1">
    <citation type="journal article" date="2023" name="Insect Mol. Biol.">
        <title>Genome sequencing provides insights into the evolution of gene families encoding plant cell wall-degrading enzymes in longhorned beetles.</title>
        <authorList>
            <person name="Shin N.R."/>
            <person name="Okamura Y."/>
            <person name="Kirsch R."/>
            <person name="Pauchet Y."/>
        </authorList>
    </citation>
    <scope>NUCLEOTIDE SEQUENCE</scope>
    <source>
        <strain evidence="3">AMC_N1</strain>
    </source>
</reference>
<dbReference type="GO" id="GO:0007095">
    <property type="term" value="P:mitotic G2 DNA damage checkpoint signaling"/>
    <property type="evidence" value="ECO:0007669"/>
    <property type="project" value="TreeGrafter"/>
</dbReference>
<keyword evidence="4" id="KW-1185">Reference proteome</keyword>
<dbReference type="GO" id="GO:0042138">
    <property type="term" value="P:meiotic DNA double-strand break formation"/>
    <property type="evidence" value="ECO:0007669"/>
    <property type="project" value="TreeGrafter"/>
</dbReference>
<dbReference type="GO" id="GO:0097552">
    <property type="term" value="P:mitochondrial double-strand break repair via homologous recombination"/>
    <property type="evidence" value="ECO:0007669"/>
    <property type="project" value="TreeGrafter"/>
</dbReference>
<sequence length="192" mass="21883">MSTTLENNLSEETIQDEANIFKILVATDIHLGFEEKDPVRDQDSFDTFEEILQIADAEEVDFILLGGDLFHHAQPSPYCIYKCSELLKKYCLGDKPVEIEFLSDPKRNFPHLMNPLVNYEDPNLNISIPVFSIHGNHDDPTGQKQISAMDLLSTTGLVNYFGRWNSHDKVEIEPILLKKGESRISVVRIVSY</sequence>
<gene>
    <name evidence="3" type="ORF">NQ318_017728</name>
</gene>
<feature type="domain" description="Calcineurin-like phosphoesterase" evidence="2">
    <location>
        <begin position="21"/>
        <end position="181"/>
    </location>
</feature>
<dbReference type="CDD" id="cd00840">
    <property type="entry name" value="MPP_Mre11_N"/>
    <property type="match status" value="1"/>
</dbReference>
<evidence type="ECO:0000313" key="3">
    <source>
        <dbReference type="EMBL" id="KAJ8940678.1"/>
    </source>
</evidence>
<organism evidence="3 4">
    <name type="scientific">Aromia moschata</name>
    <dbReference type="NCBI Taxonomy" id="1265417"/>
    <lineage>
        <taxon>Eukaryota</taxon>
        <taxon>Metazoa</taxon>
        <taxon>Ecdysozoa</taxon>
        <taxon>Arthropoda</taxon>
        <taxon>Hexapoda</taxon>
        <taxon>Insecta</taxon>
        <taxon>Pterygota</taxon>
        <taxon>Neoptera</taxon>
        <taxon>Endopterygota</taxon>
        <taxon>Coleoptera</taxon>
        <taxon>Polyphaga</taxon>
        <taxon>Cucujiformia</taxon>
        <taxon>Chrysomeloidea</taxon>
        <taxon>Cerambycidae</taxon>
        <taxon>Cerambycinae</taxon>
        <taxon>Callichromatini</taxon>
        <taxon>Aromia</taxon>
    </lineage>
</organism>
<dbReference type="AlphaFoldDB" id="A0AAV8XQF6"/>